<dbReference type="EMBL" id="FQVG01000031">
    <property type="protein sequence ID" value="SHF05270.1"/>
    <property type="molecule type" value="Genomic_DNA"/>
</dbReference>
<feature type="domain" description="CRISPR associated protein Cas6 C-terminal" evidence="6">
    <location>
        <begin position="125"/>
        <end position="239"/>
    </location>
</feature>
<evidence type="ECO:0000256" key="3">
    <source>
        <dbReference type="ARBA" id="ARBA00023118"/>
    </source>
</evidence>
<dbReference type="InterPro" id="IPR010156">
    <property type="entry name" value="CRISPR-assoc_prot_Cas6"/>
</dbReference>
<name>A0A1M4YHR6_9CLOT</name>
<dbReference type="InterPro" id="IPR045747">
    <property type="entry name" value="CRISPR-assoc_prot_Cas6_N_sf"/>
</dbReference>
<keyword evidence="2" id="KW-0694">RNA-binding</keyword>
<sequence>MRVELNLEFDELNLPIHYNHIMQAVILKWINDEKYAQFIHDKGYEFNNRRYKLYTFSRLEGKFRLDNKNKRIIFQDSAKLLISSVDDEFLRYVVENYIENGSINIIGNEVKVKNIRYIYPKLDGNVFVTKSPITVYSTFERDGSKKTYYYNPSEDEFEELIKRNLVYKYNSYYDTNLKDIDIKITPVKETLNQSIVLYKGTVIKGWNGVFKIDASKEILEFAYGAGLGSKNSQGFGCIEEV</sequence>
<dbReference type="GO" id="GO:0051607">
    <property type="term" value="P:defense response to virus"/>
    <property type="evidence" value="ECO:0007669"/>
    <property type="project" value="UniProtKB-KW"/>
</dbReference>
<evidence type="ECO:0000259" key="6">
    <source>
        <dbReference type="Pfam" id="PF01881"/>
    </source>
</evidence>
<organism evidence="7 8">
    <name type="scientific">Caloramator proteoclasticus DSM 10124</name>
    <dbReference type="NCBI Taxonomy" id="1121262"/>
    <lineage>
        <taxon>Bacteria</taxon>
        <taxon>Bacillati</taxon>
        <taxon>Bacillota</taxon>
        <taxon>Clostridia</taxon>
        <taxon>Eubacteriales</taxon>
        <taxon>Clostridiaceae</taxon>
        <taxon>Caloramator</taxon>
    </lineage>
</organism>
<reference evidence="8" key="1">
    <citation type="submission" date="2016-11" db="EMBL/GenBank/DDBJ databases">
        <authorList>
            <person name="Varghese N."/>
            <person name="Submissions S."/>
        </authorList>
    </citation>
    <scope>NUCLEOTIDE SEQUENCE [LARGE SCALE GENOMIC DNA]</scope>
    <source>
        <strain evidence="8">DSM 10124</strain>
    </source>
</reference>
<dbReference type="Pfam" id="PF01881">
    <property type="entry name" value="Cas_Cas6_C"/>
    <property type="match status" value="1"/>
</dbReference>
<dbReference type="Proteomes" id="UP000184423">
    <property type="component" value="Unassembled WGS sequence"/>
</dbReference>
<protein>
    <recommendedName>
        <fullName evidence="4">CRISPR-associated endoribonuclease</fullName>
    </recommendedName>
</protein>
<evidence type="ECO:0000313" key="7">
    <source>
        <dbReference type="EMBL" id="SHF05270.1"/>
    </source>
</evidence>
<keyword evidence="3" id="KW-0051">Antiviral defense</keyword>
<dbReference type="GO" id="GO:0003723">
    <property type="term" value="F:RNA binding"/>
    <property type="evidence" value="ECO:0007669"/>
    <property type="project" value="UniProtKB-KW"/>
</dbReference>
<dbReference type="InterPro" id="IPR049435">
    <property type="entry name" value="Cas_Cas6_C"/>
</dbReference>
<dbReference type="PANTHER" id="PTHR36984:SF1">
    <property type="entry name" value="CRISPR-ASSOCIATED ENDORIBONUCLEASE CAS6 1"/>
    <property type="match status" value="1"/>
</dbReference>
<dbReference type="Pfam" id="PF21350">
    <property type="entry name" value="Cas6_I-A"/>
    <property type="match status" value="1"/>
</dbReference>
<comment type="similarity">
    <text evidence="1 4">Belongs to the CRISPR-associated protein Cas6/Cse3/CasE family.</text>
</comment>
<dbReference type="AlphaFoldDB" id="A0A1M4YHR6"/>
<dbReference type="PANTHER" id="PTHR36984">
    <property type="entry name" value="CRISPR-ASSOCIATED ENDORIBONUCLEASE CAS6 1"/>
    <property type="match status" value="1"/>
</dbReference>
<dbReference type="Gene3D" id="3.30.70.1900">
    <property type="match status" value="1"/>
</dbReference>
<accession>A0A1M4YHR6</accession>
<evidence type="ECO:0000256" key="4">
    <source>
        <dbReference type="PIRNR" id="PIRNR005054"/>
    </source>
</evidence>
<dbReference type="CDD" id="cd21140">
    <property type="entry name" value="Cas6_I-like"/>
    <property type="match status" value="1"/>
</dbReference>
<proteinExistence type="inferred from homology"/>
<gene>
    <name evidence="7" type="ORF">SAMN02746091_01664</name>
</gene>
<dbReference type="PIRSF" id="PIRSF005054">
    <property type="entry name" value="PF1131"/>
    <property type="match status" value="1"/>
</dbReference>
<dbReference type="RefSeq" id="WP_027309041.1">
    <property type="nucleotide sequence ID" value="NZ_FQVG01000031.1"/>
</dbReference>
<evidence type="ECO:0000313" key="8">
    <source>
        <dbReference type="Proteomes" id="UP000184423"/>
    </source>
</evidence>
<keyword evidence="8" id="KW-1185">Reference proteome</keyword>
<feature type="site" description="Transition state stabilizer" evidence="5">
    <location>
        <position position="52"/>
    </location>
</feature>
<dbReference type="NCBIfam" id="TIGR01877">
    <property type="entry name" value="cas_cas6"/>
    <property type="match status" value="1"/>
</dbReference>
<dbReference type="GO" id="GO:0016788">
    <property type="term" value="F:hydrolase activity, acting on ester bonds"/>
    <property type="evidence" value="ECO:0007669"/>
    <property type="project" value="InterPro"/>
</dbReference>
<comment type="function">
    <text evidence="4">CRISPR (clustered regularly interspaced short palindromic repeat), is an adaptive immune system that provides protection against mobile genetic elements (viruses, transposable elements and conjugative plasmids). CRISPR clusters contain sequences complementary to antecedent mobile elements and target invading nucleic acids. CRISPR clusters are transcribed and processed into CRISPR RNA (crRNA).</text>
</comment>
<evidence type="ECO:0000256" key="2">
    <source>
        <dbReference type="ARBA" id="ARBA00022884"/>
    </source>
</evidence>
<dbReference type="Gene3D" id="3.30.70.1890">
    <property type="match status" value="1"/>
</dbReference>
<evidence type="ECO:0000256" key="1">
    <source>
        <dbReference type="ARBA" id="ARBA00005937"/>
    </source>
</evidence>
<evidence type="ECO:0000256" key="5">
    <source>
        <dbReference type="PIRSR" id="PIRSR005054-1"/>
    </source>
</evidence>